<dbReference type="InterPro" id="IPR011766">
    <property type="entry name" value="TPP_enzyme_TPP-bd"/>
</dbReference>
<keyword evidence="7" id="KW-0408">Iron</keyword>
<dbReference type="InterPro" id="IPR032686">
    <property type="entry name" value="PFO_beta_C"/>
</dbReference>
<evidence type="ECO:0000256" key="2">
    <source>
        <dbReference type="ARBA" id="ARBA00001964"/>
    </source>
</evidence>
<evidence type="ECO:0000259" key="10">
    <source>
        <dbReference type="Pfam" id="PF02775"/>
    </source>
</evidence>
<gene>
    <name evidence="12" type="ORF">J2S03_003390</name>
</gene>
<dbReference type="Pfam" id="PF02775">
    <property type="entry name" value="TPP_enzyme_C"/>
    <property type="match status" value="1"/>
</dbReference>
<comment type="cofactor">
    <cofactor evidence="3">
        <name>[4Fe-4S] cluster</name>
        <dbReference type="ChEBI" id="CHEBI:49883"/>
    </cofactor>
</comment>
<evidence type="ECO:0000256" key="3">
    <source>
        <dbReference type="ARBA" id="ARBA00001966"/>
    </source>
</evidence>
<dbReference type="InterPro" id="IPR011896">
    <property type="entry name" value="OFOB"/>
</dbReference>
<comment type="cofactor">
    <cofactor evidence="2">
        <name>thiamine diphosphate</name>
        <dbReference type="ChEBI" id="CHEBI:58937"/>
    </cofactor>
</comment>
<evidence type="ECO:0000256" key="9">
    <source>
        <dbReference type="ARBA" id="ARBA00023052"/>
    </source>
</evidence>
<evidence type="ECO:0000256" key="4">
    <source>
        <dbReference type="ARBA" id="ARBA00022723"/>
    </source>
</evidence>
<feature type="domain" description="Pyruvate ferredoxin oxidoreductase beta subunit C-terminal" evidence="11">
    <location>
        <begin position="200"/>
        <end position="255"/>
    </location>
</feature>
<comment type="caution">
    <text evidence="12">The sequence shown here is derived from an EMBL/GenBank/DDBJ whole genome shotgun (WGS) entry which is preliminary data.</text>
</comment>
<name>A0ABT9XMH4_9BACL</name>
<dbReference type="NCBIfam" id="TIGR02177">
    <property type="entry name" value="PorB_KorB"/>
    <property type="match status" value="1"/>
</dbReference>
<evidence type="ECO:0000256" key="5">
    <source>
        <dbReference type="ARBA" id="ARBA00022842"/>
    </source>
</evidence>
<reference evidence="12 13" key="1">
    <citation type="submission" date="2023-07" db="EMBL/GenBank/DDBJ databases">
        <title>Genomic Encyclopedia of Type Strains, Phase IV (KMG-IV): sequencing the most valuable type-strain genomes for metagenomic binning, comparative biology and taxonomic classification.</title>
        <authorList>
            <person name="Goeker M."/>
        </authorList>
    </citation>
    <scope>NUCLEOTIDE SEQUENCE [LARGE SCALE GENOMIC DNA]</scope>
    <source>
        <strain evidence="12 13">DSM 4006</strain>
    </source>
</reference>
<keyword evidence="8" id="KW-0411">Iron-sulfur</keyword>
<keyword evidence="4" id="KW-0479">Metal-binding</keyword>
<keyword evidence="13" id="KW-1185">Reference proteome</keyword>
<dbReference type="PANTHER" id="PTHR48084">
    <property type="entry name" value="2-OXOGLUTARATE OXIDOREDUCTASE SUBUNIT KORB-RELATED"/>
    <property type="match status" value="1"/>
</dbReference>
<evidence type="ECO:0000256" key="1">
    <source>
        <dbReference type="ARBA" id="ARBA00001946"/>
    </source>
</evidence>
<dbReference type="EC" id="1.2.7.11" evidence="12"/>
<dbReference type="CDD" id="cd03375">
    <property type="entry name" value="TPP_OGFOR"/>
    <property type="match status" value="1"/>
</dbReference>
<dbReference type="GO" id="GO:0047553">
    <property type="term" value="F:2-oxoglutarate synthase activity"/>
    <property type="evidence" value="ECO:0007669"/>
    <property type="project" value="UniProtKB-EC"/>
</dbReference>
<feature type="domain" description="Thiamine pyrophosphate enzyme TPP-binding" evidence="10">
    <location>
        <begin position="49"/>
        <end position="196"/>
    </location>
</feature>
<evidence type="ECO:0000313" key="13">
    <source>
        <dbReference type="Proteomes" id="UP001232973"/>
    </source>
</evidence>
<keyword evidence="9" id="KW-0786">Thiamine pyrophosphate</keyword>
<proteinExistence type="predicted"/>
<keyword evidence="6 12" id="KW-0560">Oxidoreductase</keyword>
<evidence type="ECO:0000259" key="11">
    <source>
        <dbReference type="Pfam" id="PF12367"/>
    </source>
</evidence>
<evidence type="ECO:0000256" key="8">
    <source>
        <dbReference type="ARBA" id="ARBA00023014"/>
    </source>
</evidence>
<dbReference type="Proteomes" id="UP001232973">
    <property type="component" value="Unassembled WGS sequence"/>
</dbReference>
<keyword evidence="5" id="KW-0460">Magnesium</keyword>
<dbReference type="Gene3D" id="3.40.50.970">
    <property type="match status" value="1"/>
</dbReference>
<sequence>MSVPEVKDFTSEKATWCPGCGDFGVLRALQLAMINLGLEPHNVVLVSGIGCSGKITSYFRSYGFHSMHGRTLPVATGIKIAPPDLTLLVAGGDGDGYGIGLNHLIHAIRRNVNLTYVVMDNGVYGNTKGQTAPNSERGYISSSSPYGAVEDPIQILPLAAGAGIGFLAQGISSDVAQLTDLIVRGIHYEGFALINVISPCVTYDKVHTYEWYKANTYRYDEEVKESLPWQASCEGSPLGILVNRNREDYSRRVRAFSGDFVLPVHQADIEHAYRGLLERYQE</sequence>
<comment type="cofactor">
    <cofactor evidence="1">
        <name>Mg(2+)</name>
        <dbReference type="ChEBI" id="CHEBI:18420"/>
    </cofactor>
</comment>
<dbReference type="PANTHER" id="PTHR48084:SF4">
    <property type="entry name" value="2-OXOGLUTARATE OXIDOREDUCTASE SUBUNIT KORB"/>
    <property type="match status" value="1"/>
</dbReference>
<organism evidence="12 13">
    <name type="scientific">Alicyclobacillus cycloheptanicus</name>
    <dbReference type="NCBI Taxonomy" id="1457"/>
    <lineage>
        <taxon>Bacteria</taxon>
        <taxon>Bacillati</taxon>
        <taxon>Bacillota</taxon>
        <taxon>Bacilli</taxon>
        <taxon>Bacillales</taxon>
        <taxon>Alicyclobacillaceae</taxon>
        <taxon>Alicyclobacillus</taxon>
    </lineage>
</organism>
<dbReference type="EMBL" id="JAUSTP010000049">
    <property type="protein sequence ID" value="MDQ0191519.1"/>
    <property type="molecule type" value="Genomic_DNA"/>
</dbReference>
<dbReference type="InterPro" id="IPR051457">
    <property type="entry name" value="2-oxoacid:Fd_oxidoreductase"/>
</dbReference>
<accession>A0ABT9XMH4</accession>
<dbReference type="EC" id="1.2.7.3" evidence="12"/>
<evidence type="ECO:0000256" key="7">
    <source>
        <dbReference type="ARBA" id="ARBA00023004"/>
    </source>
</evidence>
<evidence type="ECO:0000256" key="6">
    <source>
        <dbReference type="ARBA" id="ARBA00023002"/>
    </source>
</evidence>
<evidence type="ECO:0000313" key="12">
    <source>
        <dbReference type="EMBL" id="MDQ0191519.1"/>
    </source>
</evidence>
<protein>
    <submittedName>
        <fullName evidence="12">2-oxoglutarate ferredoxin oxidoreductase subunit beta</fullName>
        <ecNumber evidence="12">1.2.7.11</ecNumber>
        <ecNumber evidence="12">1.2.7.3</ecNumber>
    </submittedName>
</protein>
<dbReference type="Pfam" id="PF12367">
    <property type="entry name" value="PFO_beta_C"/>
    <property type="match status" value="1"/>
</dbReference>
<dbReference type="InterPro" id="IPR029061">
    <property type="entry name" value="THDP-binding"/>
</dbReference>
<dbReference type="SUPFAM" id="SSF52518">
    <property type="entry name" value="Thiamin diphosphate-binding fold (THDP-binding)"/>
    <property type="match status" value="1"/>
</dbReference>